<evidence type="ECO:0000313" key="2">
    <source>
        <dbReference type="EMBL" id="ADF45661.1"/>
    </source>
</evidence>
<protein>
    <submittedName>
        <fullName evidence="2">MIP21821p</fullName>
    </submittedName>
</protein>
<accession>D5AEN2</accession>
<dbReference type="AlphaFoldDB" id="D5AEN2"/>
<gene>
    <name evidence="2" type="primary">CG3719-RA</name>
</gene>
<feature type="region of interest" description="Disordered" evidence="1">
    <location>
        <begin position="76"/>
        <end position="97"/>
    </location>
</feature>
<sequence length="97" mass="10692">MKTAVFCRKSISIVTPAAAGPSPLFSYDVMPISGIIWHTRRCGDVMGMTMRCFVSSEQSTPILKSVQPPLCIMPCSAGDQQRQPGDRELPRRVVRPL</sequence>
<evidence type="ECO:0000256" key="1">
    <source>
        <dbReference type="SAM" id="MobiDB-lite"/>
    </source>
</evidence>
<reference evidence="2" key="1">
    <citation type="submission" date="2010-04" db="EMBL/GenBank/DDBJ databases">
        <authorList>
            <person name="Carlson J."/>
            <person name="Booth B."/>
            <person name="Frise E."/>
            <person name="Sandler J."/>
            <person name="Wan K."/>
            <person name="Yu C."/>
            <person name="Celniker S."/>
        </authorList>
    </citation>
    <scope>NUCLEOTIDE SEQUENCE</scope>
</reference>
<name>D5AEN2_DROME</name>
<proteinExistence type="evidence at transcript level"/>
<organism evidence="2">
    <name type="scientific">Drosophila melanogaster</name>
    <name type="common">Fruit fly</name>
    <dbReference type="NCBI Taxonomy" id="7227"/>
    <lineage>
        <taxon>Eukaryota</taxon>
        <taxon>Metazoa</taxon>
        <taxon>Ecdysozoa</taxon>
        <taxon>Arthropoda</taxon>
        <taxon>Hexapoda</taxon>
        <taxon>Insecta</taxon>
        <taxon>Pterygota</taxon>
        <taxon>Neoptera</taxon>
        <taxon>Endopterygota</taxon>
        <taxon>Diptera</taxon>
        <taxon>Brachycera</taxon>
        <taxon>Muscomorpha</taxon>
        <taxon>Ephydroidea</taxon>
        <taxon>Drosophilidae</taxon>
        <taxon>Drosophila</taxon>
        <taxon>Sophophora</taxon>
    </lineage>
</organism>
<dbReference type="EMBL" id="BT124769">
    <property type="protein sequence ID" value="ADF45661.1"/>
    <property type="molecule type" value="mRNA"/>
</dbReference>